<keyword evidence="3" id="KW-1185">Reference proteome</keyword>
<evidence type="ECO:0000313" key="3">
    <source>
        <dbReference type="Proteomes" id="UP001597262"/>
    </source>
</evidence>
<name>A0ABW3RRF2_9BACL</name>
<dbReference type="RefSeq" id="WP_379316355.1">
    <property type="nucleotide sequence ID" value="NZ_JBHTLM010000001.1"/>
</dbReference>
<gene>
    <name evidence="2" type="ORF">ACFQ3W_00895</name>
</gene>
<proteinExistence type="predicted"/>
<sequence>MRRRCRAPARRKARAESLESRSEQMGRSGPK</sequence>
<dbReference type="Proteomes" id="UP001597262">
    <property type="component" value="Unassembled WGS sequence"/>
</dbReference>
<feature type="compositionally biased region" description="Basic residues" evidence="1">
    <location>
        <begin position="1"/>
        <end position="13"/>
    </location>
</feature>
<dbReference type="EMBL" id="JBHTLM010000001">
    <property type="protein sequence ID" value="MFD1174863.1"/>
    <property type="molecule type" value="Genomic_DNA"/>
</dbReference>
<evidence type="ECO:0000256" key="1">
    <source>
        <dbReference type="SAM" id="MobiDB-lite"/>
    </source>
</evidence>
<comment type="caution">
    <text evidence="2">The sequence shown here is derived from an EMBL/GenBank/DDBJ whole genome shotgun (WGS) entry which is preliminary data.</text>
</comment>
<evidence type="ECO:0000313" key="2">
    <source>
        <dbReference type="EMBL" id="MFD1174863.1"/>
    </source>
</evidence>
<feature type="region of interest" description="Disordered" evidence="1">
    <location>
        <begin position="1"/>
        <end position="31"/>
    </location>
</feature>
<accession>A0ABW3RRF2</accession>
<organism evidence="2 3">
    <name type="scientific">Paenibacillus puldeungensis</name>
    <dbReference type="NCBI Taxonomy" id="696536"/>
    <lineage>
        <taxon>Bacteria</taxon>
        <taxon>Bacillati</taxon>
        <taxon>Bacillota</taxon>
        <taxon>Bacilli</taxon>
        <taxon>Bacillales</taxon>
        <taxon>Paenibacillaceae</taxon>
        <taxon>Paenibacillus</taxon>
    </lineage>
</organism>
<protein>
    <submittedName>
        <fullName evidence="2">Uncharacterized protein</fullName>
    </submittedName>
</protein>
<feature type="compositionally biased region" description="Basic and acidic residues" evidence="1">
    <location>
        <begin position="14"/>
        <end position="24"/>
    </location>
</feature>
<reference evidence="3" key="1">
    <citation type="journal article" date="2019" name="Int. J. Syst. Evol. Microbiol.">
        <title>The Global Catalogue of Microorganisms (GCM) 10K type strain sequencing project: providing services to taxonomists for standard genome sequencing and annotation.</title>
        <authorList>
            <consortium name="The Broad Institute Genomics Platform"/>
            <consortium name="The Broad Institute Genome Sequencing Center for Infectious Disease"/>
            <person name="Wu L."/>
            <person name="Ma J."/>
        </authorList>
    </citation>
    <scope>NUCLEOTIDE SEQUENCE [LARGE SCALE GENOMIC DNA]</scope>
    <source>
        <strain evidence="3">CCUG 59189</strain>
    </source>
</reference>